<dbReference type="Gene3D" id="1.20.58.190">
    <property type="entry name" value="Translin, domain 1"/>
    <property type="match status" value="1"/>
</dbReference>
<keyword evidence="5" id="KW-0539">Nucleus</keyword>
<accession>A0ABM1MZS9</accession>
<keyword evidence="6" id="KW-1185">Reference proteome</keyword>
<proteinExistence type="inferred from homology"/>
<dbReference type="RefSeq" id="XP_017780079.1">
    <property type="nucleotide sequence ID" value="XM_017924590.1"/>
</dbReference>
<evidence type="ECO:0000256" key="1">
    <source>
        <dbReference type="ARBA" id="ARBA00004123"/>
    </source>
</evidence>
<evidence type="ECO:0000256" key="4">
    <source>
        <dbReference type="ARBA" id="ARBA00022490"/>
    </source>
</evidence>
<dbReference type="InterPro" id="IPR016068">
    <property type="entry name" value="Translin_N"/>
</dbReference>
<evidence type="ECO:0000256" key="3">
    <source>
        <dbReference type="ARBA" id="ARBA00005902"/>
    </source>
</evidence>
<dbReference type="PANTHER" id="PTHR10741">
    <property type="entry name" value="TRANSLIN AND TRANSLIN ASSOCIATED PROTEIN X"/>
    <property type="match status" value="1"/>
</dbReference>
<dbReference type="Pfam" id="PF01997">
    <property type="entry name" value="Translin"/>
    <property type="match status" value="1"/>
</dbReference>
<dbReference type="Gene3D" id="1.20.58.200">
    <property type="entry name" value="Translin, domain 2"/>
    <property type="match status" value="1"/>
</dbReference>
<evidence type="ECO:0000256" key="5">
    <source>
        <dbReference type="ARBA" id="ARBA00023242"/>
    </source>
</evidence>
<dbReference type="InterPro" id="IPR002848">
    <property type="entry name" value="Translin_fam"/>
</dbReference>
<reference evidence="7" key="1">
    <citation type="submission" date="2025-08" db="UniProtKB">
        <authorList>
            <consortium name="RefSeq"/>
        </authorList>
    </citation>
    <scope>IDENTIFICATION</scope>
    <source>
        <tissue evidence="7">Whole Larva</tissue>
    </source>
</reference>
<dbReference type="InterPro" id="IPR036081">
    <property type="entry name" value="Translin_sf"/>
</dbReference>
<evidence type="ECO:0000256" key="2">
    <source>
        <dbReference type="ARBA" id="ARBA00004496"/>
    </source>
</evidence>
<gene>
    <name evidence="7" type="primary">LOC108565243</name>
</gene>
<dbReference type="GeneID" id="108565243"/>
<evidence type="ECO:0000313" key="6">
    <source>
        <dbReference type="Proteomes" id="UP000695000"/>
    </source>
</evidence>
<protein>
    <submittedName>
        <fullName evidence="7">Translin-associated protein X isoform X1</fullName>
    </submittedName>
</protein>
<organism evidence="6 7">
    <name type="scientific">Nicrophorus vespilloides</name>
    <name type="common">Boreal carrion beetle</name>
    <dbReference type="NCBI Taxonomy" id="110193"/>
    <lineage>
        <taxon>Eukaryota</taxon>
        <taxon>Metazoa</taxon>
        <taxon>Ecdysozoa</taxon>
        <taxon>Arthropoda</taxon>
        <taxon>Hexapoda</taxon>
        <taxon>Insecta</taxon>
        <taxon>Pterygota</taxon>
        <taxon>Neoptera</taxon>
        <taxon>Endopterygota</taxon>
        <taxon>Coleoptera</taxon>
        <taxon>Polyphaga</taxon>
        <taxon>Staphyliniformia</taxon>
        <taxon>Silphidae</taxon>
        <taxon>Nicrophorinae</taxon>
        <taxon>Nicrophorus</taxon>
    </lineage>
</organism>
<dbReference type="InterPro" id="IPR016069">
    <property type="entry name" value="Translin_C"/>
</dbReference>
<keyword evidence="4" id="KW-0963">Cytoplasm</keyword>
<dbReference type="SUPFAM" id="SSF74784">
    <property type="entry name" value="Translin"/>
    <property type="match status" value="1"/>
</dbReference>
<dbReference type="CDD" id="cd14820">
    <property type="entry name" value="TRAX"/>
    <property type="match status" value="1"/>
</dbReference>
<comment type="similarity">
    <text evidence="3">Belongs to the translin family.</text>
</comment>
<evidence type="ECO:0000313" key="7">
    <source>
        <dbReference type="RefSeq" id="XP_017780079.1"/>
    </source>
</evidence>
<name>A0ABM1MZS9_NICVS</name>
<dbReference type="Proteomes" id="UP000695000">
    <property type="component" value="Unplaced"/>
</dbReference>
<comment type="subcellular location">
    <subcellularLocation>
        <location evidence="2">Cytoplasm</location>
    </subcellularLocation>
    <subcellularLocation>
        <location evidence="1">Nucleus</location>
    </subcellularLocation>
</comment>
<sequence length="267" mass="31228">MPRRKVQRKSEKKYTIGHVSQEVILKLGETHPTIMMFQNFSQTIDDKHQRYERVVKLGRDLTYNSKNLISFLQVNKPNTEYHSNAKEMIAKLIEKYLKPIAVELDGHDHYQYLRAYTNGLQEFTEAILFHQYLENGVIENWSVVNDYFTFKTEDEKELKLLFPQMDFILGLADCTGELMRKCINNIAVGLIDDCFKICNFVKFILTGFLGVIVVGRNEIGRKLYTLKQSLMKMEMVCYNIKMRGNEVPKHMLADVSDVEEEDEESMD</sequence>